<dbReference type="EMBL" id="GU371926">
    <property type="protein sequence ID" value="ADL13905.1"/>
    <property type="molecule type" value="Genomic_DNA"/>
</dbReference>
<dbReference type="NCBIfam" id="NF010297">
    <property type="entry name" value="PRK13737.1"/>
    <property type="match status" value="1"/>
</dbReference>
<sequence>MPAPRHRSGPGTGERRSRRSLPEGGIYSDRGGKKMKRSLWLLMLFLLAGHVPAASADSACEGRFVNPITDICWSCIFPLSLGSIKVSQGKVPDTANPSMPIQICPAPPPLFRRIGLAIGYWEPMALTDVTRSPGCMVNLGFSLPAFGKTAQGTAKKDEKQVNGAFYHVHWYKYPLTYWLNIITSLGCLEGGDLDIAYLSEIDPTWTDSSLTTILNPEAVIFANPIAQGACAADAIASAFNMPLDVLFWCAGSQGSMYPFNGWVSNESSPLQSSLLVSERMAFKLHRQGMIMETIGKNNAVCNEYPSPILPKERWRYQMVNMYPDSGQCHPFGRSVTRWETGKNPPNTKKNFGYLMWRKRNCVFL</sequence>
<dbReference type="InterPro" id="IPR009649">
    <property type="entry name" value="TraU"/>
</dbReference>
<proteinExistence type="predicted"/>
<evidence type="ECO:0000313" key="2">
    <source>
        <dbReference type="EMBL" id="ADL13905.1"/>
    </source>
</evidence>
<gene>
    <name evidence="2" type="primary">traU</name>
</gene>
<protein>
    <submittedName>
        <fullName evidence="2">TraU</fullName>
    </submittedName>
</protein>
<evidence type="ECO:0000256" key="1">
    <source>
        <dbReference type="SAM" id="MobiDB-lite"/>
    </source>
</evidence>
<dbReference type="AlphaFoldDB" id="D9Z4V5"/>
<organism evidence="2">
    <name type="scientific">Escherichia coli</name>
    <dbReference type="NCBI Taxonomy" id="562"/>
    <lineage>
        <taxon>Bacteria</taxon>
        <taxon>Pseudomonadati</taxon>
        <taxon>Pseudomonadota</taxon>
        <taxon>Gammaproteobacteria</taxon>
        <taxon>Enterobacterales</taxon>
        <taxon>Enterobacteriaceae</taxon>
        <taxon>Escherichia</taxon>
    </lineage>
</organism>
<keyword evidence="2" id="KW-0614">Plasmid</keyword>
<name>D9Z4V5_ECOLX</name>
<dbReference type="Pfam" id="PF06834">
    <property type="entry name" value="TraU"/>
    <property type="match status" value="1"/>
</dbReference>
<accession>D9Z4V5</accession>
<feature type="region of interest" description="Disordered" evidence="1">
    <location>
        <begin position="1"/>
        <end position="29"/>
    </location>
</feature>
<reference evidence="2" key="1">
    <citation type="journal article" date="2010" name="PLoS ONE">
        <title>Complete nucleotide sequence of CTX-M-15-plasmids from clinical Escherichia coli isolates: insertional events of transposons and insertion sequences.</title>
        <authorList>
            <person name="Smet A."/>
            <person name="Van Nieuwerburgh F."/>
            <person name="Vandekerckhove T.T."/>
            <person name="Martel A."/>
            <person name="Deforce D."/>
            <person name="Butaye P."/>
            <person name="Haesebrouck F."/>
        </authorList>
    </citation>
    <scope>NUCLEOTIDE SEQUENCE</scope>
    <source>
        <strain evidence="2">B24</strain>
        <plasmid evidence="2">pEC_B24</plasmid>
    </source>
</reference>
<geneLocation type="plasmid" evidence="2">
    <name>pEC_B24</name>
</geneLocation>